<name>A0AAV7NBH2_PLEWA</name>
<gene>
    <name evidence="2" type="ORF">NDU88_007884</name>
</gene>
<accession>A0AAV7NBH2</accession>
<organism evidence="2 3">
    <name type="scientific">Pleurodeles waltl</name>
    <name type="common">Iberian ribbed newt</name>
    <dbReference type="NCBI Taxonomy" id="8319"/>
    <lineage>
        <taxon>Eukaryota</taxon>
        <taxon>Metazoa</taxon>
        <taxon>Chordata</taxon>
        <taxon>Craniata</taxon>
        <taxon>Vertebrata</taxon>
        <taxon>Euteleostomi</taxon>
        <taxon>Amphibia</taxon>
        <taxon>Batrachia</taxon>
        <taxon>Caudata</taxon>
        <taxon>Salamandroidea</taxon>
        <taxon>Salamandridae</taxon>
        <taxon>Pleurodelinae</taxon>
        <taxon>Pleurodeles</taxon>
    </lineage>
</organism>
<dbReference type="AlphaFoldDB" id="A0AAV7NBH2"/>
<protein>
    <submittedName>
        <fullName evidence="2">Uncharacterized protein</fullName>
    </submittedName>
</protein>
<evidence type="ECO:0000313" key="2">
    <source>
        <dbReference type="EMBL" id="KAJ1110533.1"/>
    </source>
</evidence>
<sequence>MRAGAETCRAWKSGSYRITARFNSKNTEAQSRPPGSTYFSADPTMPNNLLSLRLPGTRESRPAWSDPLRSKCFLGGGFELRIEASGNTIRAALPSAARLCSSPHLPAERGQDGVYDMFV</sequence>
<keyword evidence="3" id="KW-1185">Reference proteome</keyword>
<reference evidence="2" key="1">
    <citation type="journal article" date="2022" name="bioRxiv">
        <title>Sequencing and chromosome-scale assembly of the giantPleurodeles waltlgenome.</title>
        <authorList>
            <person name="Brown T."/>
            <person name="Elewa A."/>
            <person name="Iarovenko S."/>
            <person name="Subramanian E."/>
            <person name="Araus A.J."/>
            <person name="Petzold A."/>
            <person name="Susuki M."/>
            <person name="Suzuki K.-i.T."/>
            <person name="Hayashi T."/>
            <person name="Toyoda A."/>
            <person name="Oliveira C."/>
            <person name="Osipova E."/>
            <person name="Leigh N.D."/>
            <person name="Simon A."/>
            <person name="Yun M.H."/>
        </authorList>
    </citation>
    <scope>NUCLEOTIDE SEQUENCE</scope>
    <source>
        <strain evidence="2">20211129_DDA</strain>
        <tissue evidence="2">Liver</tissue>
    </source>
</reference>
<feature type="region of interest" description="Disordered" evidence="1">
    <location>
        <begin position="23"/>
        <end position="42"/>
    </location>
</feature>
<comment type="caution">
    <text evidence="2">The sequence shown here is derived from an EMBL/GenBank/DDBJ whole genome shotgun (WGS) entry which is preliminary data.</text>
</comment>
<evidence type="ECO:0000256" key="1">
    <source>
        <dbReference type="SAM" id="MobiDB-lite"/>
    </source>
</evidence>
<proteinExistence type="predicted"/>
<evidence type="ECO:0000313" key="3">
    <source>
        <dbReference type="Proteomes" id="UP001066276"/>
    </source>
</evidence>
<dbReference type="Proteomes" id="UP001066276">
    <property type="component" value="Chromosome 9"/>
</dbReference>
<dbReference type="EMBL" id="JANPWB010000013">
    <property type="protein sequence ID" value="KAJ1110533.1"/>
    <property type="molecule type" value="Genomic_DNA"/>
</dbReference>